<dbReference type="GO" id="GO:0005886">
    <property type="term" value="C:plasma membrane"/>
    <property type="evidence" value="ECO:0007669"/>
    <property type="project" value="InterPro"/>
</dbReference>
<feature type="domain" description="Translocation and assembly module TamB C-terminal" evidence="6">
    <location>
        <begin position="1104"/>
        <end position="1485"/>
    </location>
</feature>
<evidence type="ECO:0000256" key="3">
    <source>
        <dbReference type="ARBA" id="ARBA00022989"/>
    </source>
</evidence>
<sequence>MRYIKKSLIVFIFLLISVFGIKLYISTRNFRGMLTSILKSSGLNVEFKNVKLIGFNTLQIDDLKVKDMAGNVVIYGKKTTAGISLLMPTRLNRIDVYNGIVNLERRKNNDFNIFHVIKKDLKKPQTYDPTSRIGKLYIHNATVNYTDISFSKKISKTLTKVNGKLETAKSRGFSIVAKGIGNKNEDGTVEALKIELKQILKSKQSIYSMFDKIKNSDARRKDFRLNFSFENVGIKEELGQYVPLEMIKAKGGILNGVLKLENDKVKKTTHALGSLKIRNGKISYVDLDGDIEGANAVIDLKKDKITVNASTKLKESPVTFALAYLIQNQKINLKLAADNLPFEEAARYKIIKNAKIDAQGKVTANLEVNSDIKKKKTTVDGKFSSSNIKLANYNFQNIKTAMKIADEKLTLTNTSFVFDETISGFKIKEDVKSDKFVYDLKNKTGNGNYILNNLGSDFSIGTITGNLKISAKNIISGTVNSNVLNGNYTINPSRRTLVANARSKGYFTVNYGGKSYTISPDVDNLVVNFNGKNMLRSGLINAKIKNLSIPLVHSVNAHVKIHNGNYTISGTAGINGGGTVSINGTTTSDMKHSYSLNLPKNIDIAKLLRANGYKFKGLEKAKLPATLTARINGSGNKISGTYELYSPYGEYIGEYEKLHASGKINDLANMDITVNTNMDELWLGYQRLKNVSGNLHIKDNVVNITDIRNENLNAAGKFNLKTGRMDINAGLKDYRLYNTSGPKVNLQVGTLDANLSGTVDKLSGTITMPSAPTTVNSRYVGDTNARLSIKNGVINFEDVTLRENSLYGTYDLKTGISDIGLSLNEPDIPKLLEMKDLTFGTRSNLSLKGDLNNFNLAGQVILGNMSFKTYRIPHIVAELEYSNGDIDKFFKYGTFDLQKLKFVGDNEETLFETQTKFDLANVNIDYQIEKQKFSLDSVQDLKDKGYSGDIDFGFMYRGSFENFITGIQIKSDEVKLSGFPVKNVDIDLQANEKTLNIGQFYLEYEENPLLVNGYVQFAPVKYNVSMLAKDFNLNFLGVNKDVEQASGIANIDAIFSNESTTGHILLDNFNYKTKDHQTLVDSINANIDLRNNKLVVNRLDGGYNGGTFKVSGDLDVPKIPADFMKTKRLELGKFELNANLDKVGLHYGKGIDFALTGDLVFTENRLFGNLVVDNAEIREIPNFNSKNAENGQEAAASQEETANSKDKTIVEGVVEEVIDKIMKQYTVNVNVRTGNNVKIKIPSVSVVKNIKGTVKGASDITYDNGEIGIDGEYAITRGSFSVNGNDFKIEGAEIRFVPSANGTTASVSNPFVIFDASTVINGERIEINVSGNVSKPEIKFTSSSGKTKEEIVSLLAFNTVVGNGERRPGKNGNENSADGLVVAGSLVNTALNELIFSSVTGKIREALGMSKVSVSTNVNRSDKTGEYSAATTLTLQDNLYKDRLFWNASVKFPYQTSKSEGKNPVGYNAWLSYNVTNGLDLRLGGESINKNRSRTNMDNGARVNYYFGVDFSTRADTFRDILRKIFRKKKLDTLKK</sequence>
<evidence type="ECO:0000313" key="8">
    <source>
        <dbReference type="Proteomes" id="UP000321892"/>
    </source>
</evidence>
<dbReference type="InterPro" id="IPR007452">
    <property type="entry name" value="TamB_C"/>
</dbReference>
<accession>A0A510JFQ8</accession>
<dbReference type="GO" id="GO:0009306">
    <property type="term" value="P:protein secretion"/>
    <property type="evidence" value="ECO:0007669"/>
    <property type="project" value="InterPro"/>
</dbReference>
<keyword evidence="8" id="KW-1185">Reference proteome</keyword>
<dbReference type="RefSeq" id="WP_026746718.1">
    <property type="nucleotide sequence ID" value="NZ_AP019823.1"/>
</dbReference>
<evidence type="ECO:0000256" key="1">
    <source>
        <dbReference type="ARBA" id="ARBA00004167"/>
    </source>
</evidence>
<protein>
    <recommendedName>
        <fullName evidence="6">Translocation and assembly module TamB C-terminal domain-containing protein</fullName>
    </recommendedName>
</protein>
<gene>
    <name evidence="7" type="ORF">JCM16775_0816</name>
</gene>
<keyword evidence="4" id="KW-0472">Membrane</keyword>
<evidence type="ECO:0000256" key="2">
    <source>
        <dbReference type="ARBA" id="ARBA00022692"/>
    </source>
</evidence>
<keyword evidence="3" id="KW-1133">Transmembrane helix</keyword>
<proteinExistence type="predicted"/>
<name>A0A510JFQ8_9FUSO</name>
<reference evidence="7 8" key="1">
    <citation type="submission" date="2019-07" db="EMBL/GenBank/DDBJ databases">
        <title>Complete Genome Sequence of Leptotrichia hofstadii Strain JCM16775.</title>
        <authorList>
            <person name="Watanabe S."/>
            <person name="Cui L."/>
        </authorList>
    </citation>
    <scope>NUCLEOTIDE SEQUENCE [LARGE SCALE GENOMIC DNA]</scope>
    <source>
        <strain evidence="7 8">JCM16775</strain>
    </source>
</reference>
<evidence type="ECO:0000256" key="4">
    <source>
        <dbReference type="ARBA" id="ARBA00023136"/>
    </source>
</evidence>
<evidence type="ECO:0000313" key="7">
    <source>
        <dbReference type="EMBL" id="BBM38108.1"/>
    </source>
</evidence>
<evidence type="ECO:0000259" key="6">
    <source>
        <dbReference type="Pfam" id="PF04357"/>
    </source>
</evidence>
<dbReference type="Pfam" id="PF04357">
    <property type="entry name" value="TamB"/>
    <property type="match status" value="1"/>
</dbReference>
<feature type="region of interest" description="Disordered" evidence="5">
    <location>
        <begin position="1183"/>
        <end position="1203"/>
    </location>
</feature>
<dbReference type="Proteomes" id="UP000321892">
    <property type="component" value="Chromosome"/>
</dbReference>
<dbReference type="EMBL" id="AP019823">
    <property type="protein sequence ID" value="BBM38108.1"/>
    <property type="molecule type" value="Genomic_DNA"/>
</dbReference>
<evidence type="ECO:0000256" key="5">
    <source>
        <dbReference type="SAM" id="MobiDB-lite"/>
    </source>
</evidence>
<dbReference type="OrthoDB" id="82068at2"/>
<dbReference type="KEGG" id="lhf:JCM16775_0816"/>
<organism evidence="7 8">
    <name type="scientific">Leptotrichia hofstadii</name>
    <dbReference type="NCBI Taxonomy" id="157688"/>
    <lineage>
        <taxon>Bacteria</taxon>
        <taxon>Fusobacteriati</taxon>
        <taxon>Fusobacteriota</taxon>
        <taxon>Fusobacteriia</taxon>
        <taxon>Fusobacteriales</taxon>
        <taxon>Leptotrichiaceae</taxon>
        <taxon>Leptotrichia</taxon>
    </lineage>
</organism>
<keyword evidence="2" id="KW-0812">Transmembrane</keyword>
<comment type="subcellular location">
    <subcellularLocation>
        <location evidence="1">Membrane</location>
        <topology evidence="1">Single-pass membrane protein</topology>
    </subcellularLocation>
</comment>